<dbReference type="PIRSF" id="PIRSF037420">
    <property type="entry name" value="PQQ_syn_pqqE"/>
    <property type="match status" value="1"/>
</dbReference>
<keyword evidence="6" id="KW-0411">Iron-sulfur</keyword>
<dbReference type="GO" id="GO:0051539">
    <property type="term" value="F:4 iron, 4 sulfur cluster binding"/>
    <property type="evidence" value="ECO:0007669"/>
    <property type="project" value="UniProtKB-KW"/>
</dbReference>
<evidence type="ECO:0000256" key="3">
    <source>
        <dbReference type="ARBA" id="ARBA00022691"/>
    </source>
</evidence>
<dbReference type="InterPro" id="IPR013580">
    <property type="entry name" value="LI-POR_suB-like_C"/>
</dbReference>
<dbReference type="InterPro" id="IPR007197">
    <property type="entry name" value="rSAM"/>
</dbReference>
<dbReference type="Gene3D" id="1.10.8.550">
    <property type="entry name" value="Proto-chlorophyllide reductase 57 kD subunit B"/>
    <property type="match status" value="1"/>
</dbReference>
<organism evidence="8 9">
    <name type="scientific">Profundibacter amoris</name>
    <dbReference type="NCBI Taxonomy" id="2171755"/>
    <lineage>
        <taxon>Bacteria</taxon>
        <taxon>Pseudomonadati</taxon>
        <taxon>Pseudomonadota</taxon>
        <taxon>Alphaproteobacteria</taxon>
        <taxon>Rhodobacterales</taxon>
        <taxon>Paracoccaceae</taxon>
        <taxon>Profundibacter</taxon>
    </lineage>
</organism>
<dbReference type="AlphaFoldDB" id="A0A347UD20"/>
<dbReference type="GO" id="GO:0046872">
    <property type="term" value="F:metal ion binding"/>
    <property type="evidence" value="ECO:0007669"/>
    <property type="project" value="UniProtKB-KW"/>
</dbReference>
<dbReference type="NCBIfam" id="TIGR04085">
    <property type="entry name" value="rSAM_more_4Fe4S"/>
    <property type="match status" value="1"/>
</dbReference>
<dbReference type="KEGG" id="pamo:BAR1_01615"/>
<keyword evidence="3" id="KW-0949">S-adenosyl-L-methionine</keyword>
<evidence type="ECO:0000259" key="7">
    <source>
        <dbReference type="PROSITE" id="PS51918"/>
    </source>
</evidence>
<dbReference type="EMBL" id="CP032125">
    <property type="protein sequence ID" value="AXX96748.1"/>
    <property type="molecule type" value="Genomic_DNA"/>
</dbReference>
<dbReference type="InterPro" id="IPR050377">
    <property type="entry name" value="Radical_SAM_PqqE_MftC-like"/>
</dbReference>
<evidence type="ECO:0000313" key="8">
    <source>
        <dbReference type="EMBL" id="AXX96748.1"/>
    </source>
</evidence>
<dbReference type="SUPFAM" id="SSF102114">
    <property type="entry name" value="Radical SAM enzymes"/>
    <property type="match status" value="1"/>
</dbReference>
<accession>A0A347UD20</accession>
<dbReference type="GO" id="GO:0015979">
    <property type="term" value="P:photosynthesis"/>
    <property type="evidence" value="ECO:0007669"/>
    <property type="project" value="InterPro"/>
</dbReference>
<dbReference type="Gene3D" id="3.20.20.70">
    <property type="entry name" value="Aldolase class I"/>
    <property type="match status" value="1"/>
</dbReference>
<keyword evidence="2" id="KW-0004">4Fe-4S</keyword>
<dbReference type="CDD" id="cd21123">
    <property type="entry name" value="SPASM_MftC-like"/>
    <property type="match status" value="1"/>
</dbReference>
<dbReference type="InterPro" id="IPR017200">
    <property type="entry name" value="PqqE-like"/>
</dbReference>
<dbReference type="SFLD" id="SFLDG01067">
    <property type="entry name" value="SPASM/twitch_domain_containing"/>
    <property type="match status" value="1"/>
</dbReference>
<dbReference type="InterPro" id="IPR023885">
    <property type="entry name" value="4Fe4S-binding_SPASM_dom"/>
</dbReference>
<comment type="cofactor">
    <cofactor evidence="1">
        <name>[4Fe-4S] cluster</name>
        <dbReference type="ChEBI" id="CHEBI:49883"/>
    </cofactor>
</comment>
<dbReference type="GO" id="GO:0016491">
    <property type="term" value="F:oxidoreductase activity"/>
    <property type="evidence" value="ECO:0007669"/>
    <property type="project" value="InterPro"/>
</dbReference>
<keyword evidence="5" id="KW-0408">Iron</keyword>
<dbReference type="PANTHER" id="PTHR11228:SF7">
    <property type="entry name" value="PQQA PEPTIDE CYCLASE"/>
    <property type="match status" value="1"/>
</dbReference>
<evidence type="ECO:0000256" key="6">
    <source>
        <dbReference type="ARBA" id="ARBA00023014"/>
    </source>
</evidence>
<dbReference type="InterPro" id="IPR013785">
    <property type="entry name" value="Aldolase_TIM"/>
</dbReference>
<dbReference type="SFLD" id="SFLDS00029">
    <property type="entry name" value="Radical_SAM"/>
    <property type="match status" value="1"/>
</dbReference>
<keyword evidence="9" id="KW-1185">Reference proteome</keyword>
<gene>
    <name evidence="8" type="ORF">BAR1_01615</name>
</gene>
<protein>
    <submittedName>
        <fullName evidence="8">Radical SAM protein</fullName>
    </submittedName>
</protein>
<dbReference type="OrthoDB" id="9792276at2"/>
<dbReference type="InterPro" id="IPR042298">
    <property type="entry name" value="P-CP_red_C"/>
</dbReference>
<dbReference type="Pfam" id="PF08369">
    <property type="entry name" value="PCP_red"/>
    <property type="match status" value="1"/>
</dbReference>
<dbReference type="CDD" id="cd01335">
    <property type="entry name" value="Radical_SAM"/>
    <property type="match status" value="1"/>
</dbReference>
<reference evidence="8 9" key="1">
    <citation type="submission" date="2018-09" db="EMBL/GenBank/DDBJ databases">
        <title>Profundibacter amoris BAR1 gen. nov., sp. nov., a new member of the Roseobacter clade isolated at Lokis Castle Vent Field on the Arctic Mid-Oceanic Ridge.</title>
        <authorList>
            <person name="Le Moine Bauer S."/>
            <person name="Sjoeberg A.G."/>
            <person name="L'Haridon S."/>
            <person name="Stokke R."/>
            <person name="Roalkvam I."/>
            <person name="Steen I.H."/>
            <person name="Dahle H."/>
        </authorList>
    </citation>
    <scope>NUCLEOTIDE SEQUENCE [LARGE SCALE GENOMIC DNA]</scope>
    <source>
        <strain evidence="8 9">BAR1</strain>
    </source>
</reference>
<dbReference type="InterPro" id="IPR006638">
    <property type="entry name" value="Elp3/MiaA/NifB-like_rSAM"/>
</dbReference>
<sequence length="421" mass="45911">MADAPYLIALNLTERCNLACEHCYLDAKVLKEGAVDELGTGDLKRVLGEIAEVGPEAMVVLTGGEPMLRRDLPELARHASGLGLMVVVGTNGMLLRPDRIRELQDAGVAGIGISVDSLNPDHHDEFRGKKGAWIKTMQGIDACKDAGMPFQIHFSATDETADEIDDMVAFARDAGAMVLNVFFMVCTGRGEKYSGISPEKYDRVLRRVAKAAKEEKRLMVRAKCAPHFKRIAIEMDPDWPITAAHGYDAGGCIAATRYARITPTGDVTPCPYMENSAGSVKEQSFAEIWQDAPVLNALRAPKLEGRCGACEFQILCGGCRARPLAMDGNMMGEDSLCTYQPQGGAVITPLVPAGTTMRWSADAETHLARIPGFVRRMVHKRAEEYVRGEGRTEVTKDDLTLLAKRRFGDAGPPSFIKRGRK</sequence>
<feature type="domain" description="Radical SAM core" evidence="7">
    <location>
        <begin position="2"/>
        <end position="229"/>
    </location>
</feature>
<dbReference type="PANTHER" id="PTHR11228">
    <property type="entry name" value="RADICAL SAM DOMAIN PROTEIN"/>
    <property type="match status" value="1"/>
</dbReference>
<evidence type="ECO:0000256" key="4">
    <source>
        <dbReference type="ARBA" id="ARBA00022723"/>
    </source>
</evidence>
<dbReference type="Pfam" id="PF13186">
    <property type="entry name" value="SPASM"/>
    <property type="match status" value="1"/>
</dbReference>
<dbReference type="SFLD" id="SFLDG01386">
    <property type="entry name" value="main_SPASM_domain-containing"/>
    <property type="match status" value="1"/>
</dbReference>
<dbReference type="GO" id="GO:0015995">
    <property type="term" value="P:chlorophyll biosynthetic process"/>
    <property type="evidence" value="ECO:0007669"/>
    <property type="project" value="InterPro"/>
</dbReference>
<dbReference type="PROSITE" id="PS51918">
    <property type="entry name" value="RADICAL_SAM"/>
    <property type="match status" value="1"/>
</dbReference>
<proteinExistence type="predicted"/>
<evidence type="ECO:0000313" key="9">
    <source>
        <dbReference type="Proteomes" id="UP000261704"/>
    </source>
</evidence>
<dbReference type="RefSeq" id="WP_118941406.1">
    <property type="nucleotide sequence ID" value="NZ_CP032125.1"/>
</dbReference>
<dbReference type="Proteomes" id="UP000261704">
    <property type="component" value="Chromosome"/>
</dbReference>
<name>A0A347UD20_9RHOB</name>
<evidence type="ECO:0000256" key="1">
    <source>
        <dbReference type="ARBA" id="ARBA00001966"/>
    </source>
</evidence>
<dbReference type="Pfam" id="PF04055">
    <property type="entry name" value="Radical_SAM"/>
    <property type="match status" value="1"/>
</dbReference>
<dbReference type="InterPro" id="IPR058240">
    <property type="entry name" value="rSAM_sf"/>
</dbReference>
<evidence type="ECO:0000256" key="5">
    <source>
        <dbReference type="ARBA" id="ARBA00023004"/>
    </source>
</evidence>
<evidence type="ECO:0000256" key="2">
    <source>
        <dbReference type="ARBA" id="ARBA00022485"/>
    </source>
</evidence>
<dbReference type="SMART" id="SM00729">
    <property type="entry name" value="Elp3"/>
    <property type="match status" value="1"/>
</dbReference>
<keyword evidence="4" id="KW-0479">Metal-binding</keyword>